<name>A0A9P5X4X8_9AGAR</name>
<dbReference type="EMBL" id="MU151358">
    <property type="protein sequence ID" value="KAF9444649.1"/>
    <property type="molecule type" value="Genomic_DNA"/>
</dbReference>
<protein>
    <recommendedName>
        <fullName evidence="2">Glycan binding protein Y3-like domain-containing protein</fullName>
    </recommendedName>
</protein>
<keyword evidence="4" id="KW-1185">Reference proteome</keyword>
<evidence type="ECO:0000313" key="3">
    <source>
        <dbReference type="EMBL" id="KAF9444649.1"/>
    </source>
</evidence>
<comment type="caution">
    <text evidence="3">The sequence shown here is derived from an EMBL/GenBank/DDBJ whole genome shotgun (WGS) entry which is preliminary data.</text>
</comment>
<feature type="signal peptide" evidence="1">
    <location>
        <begin position="1"/>
        <end position="19"/>
    </location>
</feature>
<dbReference type="AlphaFoldDB" id="A0A9P5X4X8"/>
<gene>
    <name evidence="3" type="ORF">P691DRAFT_778104</name>
</gene>
<reference evidence="3" key="1">
    <citation type="submission" date="2020-11" db="EMBL/GenBank/DDBJ databases">
        <authorList>
            <consortium name="DOE Joint Genome Institute"/>
            <person name="Ahrendt S."/>
            <person name="Riley R."/>
            <person name="Andreopoulos W."/>
            <person name="Labutti K."/>
            <person name="Pangilinan J."/>
            <person name="Ruiz-Duenas F.J."/>
            <person name="Barrasa J.M."/>
            <person name="Sanchez-Garcia M."/>
            <person name="Camarero S."/>
            <person name="Miyauchi S."/>
            <person name="Serrano A."/>
            <person name="Linde D."/>
            <person name="Babiker R."/>
            <person name="Drula E."/>
            <person name="Ayuso-Fernandez I."/>
            <person name="Pacheco R."/>
            <person name="Padilla G."/>
            <person name="Ferreira P."/>
            <person name="Barriuso J."/>
            <person name="Kellner H."/>
            <person name="Castanera R."/>
            <person name="Alfaro M."/>
            <person name="Ramirez L."/>
            <person name="Pisabarro A.G."/>
            <person name="Kuo A."/>
            <person name="Tritt A."/>
            <person name="Lipzen A."/>
            <person name="He G."/>
            <person name="Yan M."/>
            <person name="Ng V."/>
            <person name="Cullen D."/>
            <person name="Martin F."/>
            <person name="Rosso M.-N."/>
            <person name="Henrissat B."/>
            <person name="Hibbett D."/>
            <person name="Martinez A.T."/>
            <person name="Grigoriev I.V."/>
        </authorList>
    </citation>
    <scope>NUCLEOTIDE SEQUENCE</scope>
    <source>
        <strain evidence="3">MF-IS2</strain>
    </source>
</reference>
<evidence type="ECO:0000256" key="1">
    <source>
        <dbReference type="SAM" id="SignalP"/>
    </source>
</evidence>
<keyword evidence="1" id="KW-0732">Signal</keyword>
<evidence type="ECO:0000259" key="2">
    <source>
        <dbReference type="Pfam" id="PF22803"/>
    </source>
</evidence>
<dbReference type="Proteomes" id="UP000807342">
    <property type="component" value="Unassembled WGS sequence"/>
</dbReference>
<evidence type="ECO:0000313" key="4">
    <source>
        <dbReference type="Proteomes" id="UP000807342"/>
    </source>
</evidence>
<feature type="domain" description="Glycan binding protein Y3-like" evidence="2">
    <location>
        <begin position="36"/>
        <end position="130"/>
    </location>
</feature>
<dbReference type="InterPro" id="IPR054443">
    <property type="entry name" value="Y3-like_dom"/>
</dbReference>
<feature type="chain" id="PRO_5040125959" description="Glycan binding protein Y3-like domain-containing protein" evidence="1">
    <location>
        <begin position="20"/>
        <end position="133"/>
    </location>
</feature>
<sequence>MAFKVALLVLMTYITTAIGVTYTCFTNGDNDAKNLCGGFISDFCGVISKTSGLGQGDTISRCATSAKSGIMCDFKVTNSGPVVSTTIDETQCTSTLNDIVNSCPMGGTGRYSSDTPVDPVLFSVDPNTRSTCG</sequence>
<accession>A0A9P5X4X8</accession>
<proteinExistence type="predicted"/>
<dbReference type="Pfam" id="PF22803">
    <property type="entry name" value="GBD_Y3"/>
    <property type="match status" value="1"/>
</dbReference>
<organism evidence="3 4">
    <name type="scientific">Macrolepiota fuliginosa MF-IS2</name>
    <dbReference type="NCBI Taxonomy" id="1400762"/>
    <lineage>
        <taxon>Eukaryota</taxon>
        <taxon>Fungi</taxon>
        <taxon>Dikarya</taxon>
        <taxon>Basidiomycota</taxon>
        <taxon>Agaricomycotina</taxon>
        <taxon>Agaricomycetes</taxon>
        <taxon>Agaricomycetidae</taxon>
        <taxon>Agaricales</taxon>
        <taxon>Agaricineae</taxon>
        <taxon>Agaricaceae</taxon>
        <taxon>Macrolepiota</taxon>
    </lineage>
</organism>